<dbReference type="PANTHER" id="PTHR47990">
    <property type="entry name" value="2-OXOGLUTARATE (2OG) AND FE(II)-DEPENDENT OXYGENASE SUPERFAMILY PROTEIN-RELATED"/>
    <property type="match status" value="1"/>
</dbReference>
<dbReference type="EMBL" id="VLTJ01000030">
    <property type="protein sequence ID" value="TSH92142.1"/>
    <property type="molecule type" value="Genomic_DNA"/>
</dbReference>
<proteinExistence type="inferred from homology"/>
<keyword evidence="11" id="KW-0408">Iron</keyword>
<dbReference type="RefSeq" id="WP_143949555.1">
    <property type="nucleotide sequence ID" value="NZ_BAABMB010000007.1"/>
</dbReference>
<dbReference type="PRINTS" id="PR00682">
    <property type="entry name" value="IPNSYNTHASE"/>
</dbReference>
<evidence type="ECO:0000256" key="1">
    <source>
        <dbReference type="ARBA" id="ARBA00001954"/>
    </source>
</evidence>
<gene>
    <name evidence="14" type="ORF">FOZ76_17375</name>
</gene>
<keyword evidence="6" id="KW-0266">Ethylene biosynthesis</keyword>
<dbReference type="InterPro" id="IPR044861">
    <property type="entry name" value="IPNS-like_FE2OG_OXY"/>
</dbReference>
<dbReference type="EC" id="1.14.20.7" evidence="3"/>
<keyword evidence="11" id="KW-0560">Oxidoreductase</keyword>
<dbReference type="GO" id="GO:0102276">
    <property type="term" value="F:2-oxoglutarate oxygenase/decarboxylase (ethylene-forming) activity"/>
    <property type="evidence" value="ECO:0007669"/>
    <property type="project" value="UniProtKB-EC"/>
</dbReference>
<organism evidence="14 15">
    <name type="scientific">Verticiella sediminum</name>
    <dbReference type="NCBI Taxonomy" id="1247510"/>
    <lineage>
        <taxon>Bacteria</taxon>
        <taxon>Pseudomonadati</taxon>
        <taxon>Pseudomonadota</taxon>
        <taxon>Betaproteobacteria</taxon>
        <taxon>Burkholderiales</taxon>
        <taxon>Alcaligenaceae</taxon>
        <taxon>Verticiella</taxon>
    </lineage>
</organism>
<evidence type="ECO:0000313" key="14">
    <source>
        <dbReference type="EMBL" id="TSH92142.1"/>
    </source>
</evidence>
<dbReference type="GO" id="GO:0009693">
    <property type="term" value="P:ethylene biosynthetic process"/>
    <property type="evidence" value="ECO:0007669"/>
    <property type="project" value="UniProtKB-KW"/>
</dbReference>
<dbReference type="AlphaFoldDB" id="A0A556AGZ2"/>
<dbReference type="Pfam" id="PF14226">
    <property type="entry name" value="DIOX_N"/>
    <property type="match status" value="1"/>
</dbReference>
<protein>
    <recommendedName>
        <fullName evidence="5">2-oxoglutarate-dependent ethylene/succinate-forming enzyme</fullName>
        <ecNumber evidence="4">1.13.12.19</ecNumber>
        <ecNumber evidence="3">1.14.20.7</ecNumber>
    </recommendedName>
    <alternativeName>
        <fullName evidence="7">2-oxoglutarate dioxygenase (ethylene-forming)</fullName>
    </alternativeName>
    <alternativeName>
        <fullName evidence="8">2-oxoglutarate/L-arginine monooxygenase/decarboxylase (succinate-forming)</fullName>
    </alternativeName>
</protein>
<dbReference type="InterPro" id="IPR050231">
    <property type="entry name" value="Iron_ascorbate_oxido_reductase"/>
</dbReference>
<evidence type="ECO:0000256" key="11">
    <source>
        <dbReference type="RuleBase" id="RU003682"/>
    </source>
</evidence>
<reference evidence="14 15" key="1">
    <citation type="submission" date="2019-07" db="EMBL/GenBank/DDBJ databases">
        <title>Qingshengfaniella alkalisoli gen. nov., sp. nov., isolated from saline soil.</title>
        <authorList>
            <person name="Xu L."/>
            <person name="Huang X.-X."/>
            <person name="Sun J.-Q."/>
        </authorList>
    </citation>
    <scope>NUCLEOTIDE SEQUENCE [LARGE SCALE GENOMIC DNA]</scope>
    <source>
        <strain evidence="14 15">DSM 27279</strain>
    </source>
</reference>
<dbReference type="SUPFAM" id="SSF51197">
    <property type="entry name" value="Clavaminate synthase-like"/>
    <property type="match status" value="1"/>
</dbReference>
<evidence type="ECO:0000256" key="5">
    <source>
        <dbReference type="ARBA" id="ARBA00019045"/>
    </source>
</evidence>
<evidence type="ECO:0000256" key="8">
    <source>
        <dbReference type="ARBA" id="ARBA00031282"/>
    </source>
</evidence>
<dbReference type="Pfam" id="PF03171">
    <property type="entry name" value="2OG-FeII_Oxy"/>
    <property type="match status" value="1"/>
</dbReference>
<comment type="pathway">
    <text evidence="2">Alkene biosynthesis; ethylene biosynthesis via 2-oxoglutarate.</text>
</comment>
<comment type="similarity">
    <text evidence="11">Belongs to the iron/ascorbate-dependent oxidoreductase family.</text>
</comment>
<dbReference type="EC" id="1.13.12.19" evidence="4"/>
<dbReference type="InterPro" id="IPR027443">
    <property type="entry name" value="IPNS-like_sf"/>
</dbReference>
<evidence type="ECO:0000256" key="6">
    <source>
        <dbReference type="ARBA" id="ARBA00022666"/>
    </source>
</evidence>
<evidence type="ECO:0000259" key="13">
    <source>
        <dbReference type="PROSITE" id="PS51471"/>
    </source>
</evidence>
<dbReference type="Proteomes" id="UP000318405">
    <property type="component" value="Unassembled WGS sequence"/>
</dbReference>
<dbReference type="InterPro" id="IPR026992">
    <property type="entry name" value="DIOX_N"/>
</dbReference>
<feature type="domain" description="Fe2OG dioxygenase" evidence="13">
    <location>
        <begin position="225"/>
        <end position="328"/>
    </location>
</feature>
<evidence type="ECO:0000256" key="12">
    <source>
        <dbReference type="SAM" id="MobiDB-lite"/>
    </source>
</evidence>
<evidence type="ECO:0000256" key="9">
    <source>
        <dbReference type="ARBA" id="ARBA00047725"/>
    </source>
</evidence>
<evidence type="ECO:0000313" key="15">
    <source>
        <dbReference type="Proteomes" id="UP000318405"/>
    </source>
</evidence>
<comment type="cofactor">
    <cofactor evidence="1">
        <name>Fe(2+)</name>
        <dbReference type="ChEBI" id="CHEBI:29033"/>
    </cofactor>
</comment>
<evidence type="ECO:0000256" key="7">
    <source>
        <dbReference type="ARBA" id="ARBA00031011"/>
    </source>
</evidence>
<comment type="catalytic activity">
    <reaction evidence="9">
        <text>2-oxoglutarate + O2 + 2 H(+) = ethene + 3 CO2 + H2O</text>
        <dbReference type="Rhea" id="RHEA:31523"/>
        <dbReference type="ChEBI" id="CHEBI:15377"/>
        <dbReference type="ChEBI" id="CHEBI:15378"/>
        <dbReference type="ChEBI" id="CHEBI:15379"/>
        <dbReference type="ChEBI" id="CHEBI:16526"/>
        <dbReference type="ChEBI" id="CHEBI:16810"/>
        <dbReference type="ChEBI" id="CHEBI:18153"/>
        <dbReference type="EC" id="1.13.12.19"/>
    </reaction>
</comment>
<evidence type="ECO:0000256" key="2">
    <source>
        <dbReference type="ARBA" id="ARBA00004767"/>
    </source>
</evidence>
<comment type="catalytic activity">
    <reaction evidence="10">
        <text>L-arginine + 2-oxoglutarate + O2 = guanidine + L-glutamate 5-semialdehyde + succinate + CO2</text>
        <dbReference type="Rhea" id="RHEA:31535"/>
        <dbReference type="ChEBI" id="CHEBI:15379"/>
        <dbReference type="ChEBI" id="CHEBI:16526"/>
        <dbReference type="ChEBI" id="CHEBI:16810"/>
        <dbReference type="ChEBI" id="CHEBI:30031"/>
        <dbReference type="ChEBI" id="CHEBI:30087"/>
        <dbReference type="ChEBI" id="CHEBI:32682"/>
        <dbReference type="ChEBI" id="CHEBI:58066"/>
        <dbReference type="EC" id="1.14.20.7"/>
    </reaction>
</comment>
<sequence length="378" mass="43021">MSFDTPGAGANNDHRPTITHRRNAQRDFEGNTMNEPVYAPSLPEIRVDAKEEIPVLDLGPYLAGEPGALDRLAEELRHALENVGFYFVMNHGIDQALIDGTFAAARRFFDELPLERKMARRFNQHNVGYEPIGGSVTRHSKINENNKPNQVESYFIKRDLPAEHPDVVAGVRFRAQNQWPEDLPGFREQCVAYAAAVERLGKSLVPVYARSLGLPADYFDKAFEEPMFTLRLSHYPQRPPQQEEDVFGIAPHTDTGFMTFLPFNEVAGLSIRLPTGRWVDVPGLPGSYLINSGDMLRRWTNDRFLSTPHRVINRSGRERYAIPFFMDCDIRWRMECLPTCLEPGQTPKYPPITYTEYMSWYRAQNYAAPPTDEASPAA</sequence>
<keyword evidence="15" id="KW-1185">Reference proteome</keyword>
<accession>A0A556AGZ2</accession>
<evidence type="ECO:0000256" key="3">
    <source>
        <dbReference type="ARBA" id="ARBA00012293"/>
    </source>
</evidence>
<dbReference type="PROSITE" id="PS51471">
    <property type="entry name" value="FE2OG_OXY"/>
    <property type="match status" value="1"/>
</dbReference>
<name>A0A556AGZ2_9BURK</name>
<dbReference type="InterPro" id="IPR005123">
    <property type="entry name" value="Oxoglu/Fe-dep_dioxygenase_dom"/>
</dbReference>
<feature type="region of interest" description="Disordered" evidence="12">
    <location>
        <begin position="1"/>
        <end position="34"/>
    </location>
</feature>
<comment type="caution">
    <text evidence="14">The sequence shown here is derived from an EMBL/GenBank/DDBJ whole genome shotgun (WGS) entry which is preliminary data.</text>
</comment>
<evidence type="ECO:0000256" key="4">
    <source>
        <dbReference type="ARBA" id="ARBA00012531"/>
    </source>
</evidence>
<dbReference type="GO" id="GO:0046872">
    <property type="term" value="F:metal ion binding"/>
    <property type="evidence" value="ECO:0007669"/>
    <property type="project" value="UniProtKB-KW"/>
</dbReference>
<keyword evidence="11" id="KW-0479">Metal-binding</keyword>
<dbReference type="Gene3D" id="2.60.120.330">
    <property type="entry name" value="B-lactam Antibiotic, Isopenicillin N Synthase, Chain"/>
    <property type="match status" value="1"/>
</dbReference>
<evidence type="ECO:0000256" key="10">
    <source>
        <dbReference type="ARBA" id="ARBA00049359"/>
    </source>
</evidence>
<dbReference type="OrthoDB" id="21825at2"/>